<evidence type="ECO:0000256" key="1">
    <source>
        <dbReference type="SAM" id="MobiDB-lite"/>
    </source>
</evidence>
<name>A0AAD9F068_DISEL</name>
<protein>
    <submittedName>
        <fullName evidence="2">Coiled-coil domain containing protein 66</fullName>
    </submittedName>
</protein>
<proteinExistence type="predicted"/>
<feature type="non-terminal residue" evidence="2">
    <location>
        <position position="171"/>
    </location>
</feature>
<comment type="caution">
    <text evidence="2">The sequence shown here is derived from an EMBL/GenBank/DDBJ whole genome shotgun (WGS) entry which is preliminary data.</text>
</comment>
<dbReference type="EMBL" id="JASDAP010000022">
    <property type="protein sequence ID" value="KAK1884419.1"/>
    <property type="molecule type" value="Genomic_DNA"/>
</dbReference>
<feature type="non-terminal residue" evidence="2">
    <location>
        <position position="1"/>
    </location>
</feature>
<reference evidence="2" key="1">
    <citation type="submission" date="2023-04" db="EMBL/GenBank/DDBJ databases">
        <title>Chromosome-level genome of Chaenocephalus aceratus.</title>
        <authorList>
            <person name="Park H."/>
        </authorList>
    </citation>
    <scope>NUCLEOTIDE SEQUENCE</scope>
    <source>
        <strain evidence="2">DE</strain>
        <tissue evidence="2">Muscle</tissue>
    </source>
</reference>
<dbReference type="AlphaFoldDB" id="A0AAD9F068"/>
<sequence>TLSHILPLKHYTPAGCSSPVTLSQQGVTVTQTRSSTTRLMSLGHHVSHAVPNCSQSRGTQDPQTKSHSSSLSADREASLGDTGADAEIGGTERYNASVLSVAAFDLGTSIKANLIRQRKVTCTQGGQEEVAFVPRGDASVPEDCGLCDENEAVALTSCGAERRSHTQGSVL</sequence>
<evidence type="ECO:0000313" key="2">
    <source>
        <dbReference type="EMBL" id="KAK1884419.1"/>
    </source>
</evidence>
<gene>
    <name evidence="2" type="ORF">KUDE01_022738</name>
</gene>
<accession>A0AAD9F068</accession>
<dbReference type="Proteomes" id="UP001228049">
    <property type="component" value="Unassembled WGS sequence"/>
</dbReference>
<keyword evidence="3" id="KW-1185">Reference proteome</keyword>
<feature type="region of interest" description="Disordered" evidence="1">
    <location>
        <begin position="49"/>
        <end position="88"/>
    </location>
</feature>
<organism evidence="2 3">
    <name type="scientific">Dissostichus eleginoides</name>
    <name type="common">Patagonian toothfish</name>
    <name type="synonym">Dissostichus amissus</name>
    <dbReference type="NCBI Taxonomy" id="100907"/>
    <lineage>
        <taxon>Eukaryota</taxon>
        <taxon>Metazoa</taxon>
        <taxon>Chordata</taxon>
        <taxon>Craniata</taxon>
        <taxon>Vertebrata</taxon>
        <taxon>Euteleostomi</taxon>
        <taxon>Actinopterygii</taxon>
        <taxon>Neopterygii</taxon>
        <taxon>Teleostei</taxon>
        <taxon>Neoteleostei</taxon>
        <taxon>Acanthomorphata</taxon>
        <taxon>Eupercaria</taxon>
        <taxon>Perciformes</taxon>
        <taxon>Notothenioidei</taxon>
        <taxon>Nototheniidae</taxon>
        <taxon>Dissostichus</taxon>
    </lineage>
</organism>
<feature type="compositionally biased region" description="Polar residues" evidence="1">
    <location>
        <begin position="52"/>
        <end position="72"/>
    </location>
</feature>
<evidence type="ECO:0000313" key="3">
    <source>
        <dbReference type="Proteomes" id="UP001228049"/>
    </source>
</evidence>